<keyword evidence="8 10" id="KW-1133">Transmembrane helix</keyword>
<evidence type="ECO:0000313" key="13">
    <source>
        <dbReference type="EMBL" id="MBS0125119.1"/>
    </source>
</evidence>
<dbReference type="PANTHER" id="PTHR30614">
    <property type="entry name" value="MEMBRANE COMPONENT OF AMINO ACID ABC TRANSPORTER"/>
    <property type="match status" value="1"/>
</dbReference>
<keyword evidence="4 10" id="KW-0813">Transport</keyword>
<accession>A0A8J8B8T7</accession>
<evidence type="ECO:0000256" key="6">
    <source>
        <dbReference type="ARBA" id="ARBA00022692"/>
    </source>
</evidence>
<dbReference type="NCBIfam" id="TIGR01726">
    <property type="entry name" value="HEQRo_perm_3TM"/>
    <property type="match status" value="1"/>
</dbReference>
<evidence type="ECO:0000256" key="1">
    <source>
        <dbReference type="ARBA" id="ARBA00003159"/>
    </source>
</evidence>
<dbReference type="InterPro" id="IPR010065">
    <property type="entry name" value="AA_ABC_transptr_permease_3TM"/>
</dbReference>
<evidence type="ECO:0000256" key="7">
    <source>
        <dbReference type="ARBA" id="ARBA00022970"/>
    </source>
</evidence>
<feature type="transmembrane region" description="Helical" evidence="10">
    <location>
        <begin position="104"/>
        <end position="132"/>
    </location>
</feature>
<name>A0A8J8B8T7_9RHOB</name>
<evidence type="ECO:0000256" key="4">
    <source>
        <dbReference type="ARBA" id="ARBA00022448"/>
    </source>
</evidence>
<protein>
    <submittedName>
        <fullName evidence="13">Amino acid ABC transporter permease</fullName>
    </submittedName>
</protein>
<feature type="region of interest" description="Disordered" evidence="11">
    <location>
        <begin position="1"/>
        <end position="41"/>
    </location>
</feature>
<dbReference type="PROSITE" id="PS50928">
    <property type="entry name" value="ABC_TM1"/>
    <property type="match status" value="1"/>
</dbReference>
<evidence type="ECO:0000313" key="14">
    <source>
        <dbReference type="Proteomes" id="UP000681356"/>
    </source>
</evidence>
<keyword evidence="6 10" id="KW-0812">Transmembrane</keyword>
<dbReference type="SUPFAM" id="SSF161098">
    <property type="entry name" value="MetI-like"/>
    <property type="match status" value="1"/>
</dbReference>
<dbReference type="AlphaFoldDB" id="A0A8J8B8T7"/>
<feature type="domain" description="ABC transmembrane type-1" evidence="12">
    <location>
        <begin position="108"/>
        <end position="301"/>
    </location>
</feature>
<dbReference type="GO" id="GO:0022857">
    <property type="term" value="F:transmembrane transporter activity"/>
    <property type="evidence" value="ECO:0007669"/>
    <property type="project" value="InterPro"/>
</dbReference>
<gene>
    <name evidence="13" type="ORF">KB874_13580</name>
</gene>
<evidence type="ECO:0000256" key="8">
    <source>
        <dbReference type="ARBA" id="ARBA00022989"/>
    </source>
</evidence>
<dbReference type="Pfam" id="PF00528">
    <property type="entry name" value="BPD_transp_1"/>
    <property type="match status" value="1"/>
</dbReference>
<evidence type="ECO:0000256" key="2">
    <source>
        <dbReference type="ARBA" id="ARBA00004429"/>
    </source>
</evidence>
<keyword evidence="5" id="KW-1003">Cell membrane</keyword>
<evidence type="ECO:0000256" key="3">
    <source>
        <dbReference type="ARBA" id="ARBA00010072"/>
    </source>
</evidence>
<reference evidence="13" key="1">
    <citation type="submission" date="2021-04" db="EMBL/GenBank/DDBJ databases">
        <authorList>
            <person name="Yoon J."/>
        </authorList>
    </citation>
    <scope>NUCLEOTIDE SEQUENCE</scope>
    <source>
        <strain evidence="13">KMU-90</strain>
    </source>
</reference>
<dbReference type="EMBL" id="JAGTUU010000005">
    <property type="protein sequence ID" value="MBS0125119.1"/>
    <property type="molecule type" value="Genomic_DNA"/>
</dbReference>
<evidence type="ECO:0000256" key="11">
    <source>
        <dbReference type="SAM" id="MobiDB-lite"/>
    </source>
</evidence>
<evidence type="ECO:0000256" key="5">
    <source>
        <dbReference type="ARBA" id="ARBA00022475"/>
    </source>
</evidence>
<dbReference type="InterPro" id="IPR043429">
    <property type="entry name" value="ArtM/GltK/GlnP/TcyL/YhdX-like"/>
</dbReference>
<comment type="similarity">
    <text evidence="3">Belongs to the binding-protein-dependent transport system permease family. HisMQ subfamily.</text>
</comment>
<comment type="function">
    <text evidence="1">Part of the binding-protein-dependent transport system for glutamine; probably responsible for the translocation of the substrate across the membrane.</text>
</comment>
<keyword evidence="9 10" id="KW-0472">Membrane</keyword>
<dbReference type="Proteomes" id="UP000681356">
    <property type="component" value="Unassembled WGS sequence"/>
</dbReference>
<evidence type="ECO:0000256" key="9">
    <source>
        <dbReference type="ARBA" id="ARBA00023136"/>
    </source>
</evidence>
<keyword evidence="14" id="KW-1185">Reference proteome</keyword>
<dbReference type="InterPro" id="IPR035906">
    <property type="entry name" value="MetI-like_sf"/>
</dbReference>
<dbReference type="InterPro" id="IPR000515">
    <property type="entry name" value="MetI-like"/>
</dbReference>
<sequence>MASGHYRRSADPVTGPSSGGNHPGGDCSAGAEGAAPPCPDHAMTQTRRQIFEARQRRRASTIAAASTAGVLLALIVLIPMAPGWEAVKRSFFNPEVFARTFPGLLEAFLLDVAIFAWCAPLIAALGLLVALLRDLRSPALYPLRLAAVVYTDIFRGLPVILVIYLIGFGIPGLGLPRPWNSPYLWGSLALILVYAAYVAEVIRSGIESVHDSQRAAALSLGLSQSDTMRYVILPQALRRVVPANMNLFIALQKDVALLSFIGPVEIFRQAGVYKSLLANFTPYVGAALIFLAITIPATRYADHLMNRERRRRT</sequence>
<evidence type="ECO:0000256" key="10">
    <source>
        <dbReference type="RuleBase" id="RU363032"/>
    </source>
</evidence>
<comment type="subcellular location">
    <subcellularLocation>
        <location evidence="2">Cell inner membrane</location>
        <topology evidence="2">Multi-pass membrane protein</topology>
    </subcellularLocation>
    <subcellularLocation>
        <location evidence="10">Cell membrane</location>
        <topology evidence="10">Multi-pass membrane protein</topology>
    </subcellularLocation>
</comment>
<evidence type="ECO:0000259" key="12">
    <source>
        <dbReference type="PROSITE" id="PS50928"/>
    </source>
</evidence>
<feature type="transmembrane region" description="Helical" evidence="10">
    <location>
        <begin position="280"/>
        <end position="301"/>
    </location>
</feature>
<feature type="transmembrane region" description="Helical" evidence="10">
    <location>
        <begin position="62"/>
        <end position="84"/>
    </location>
</feature>
<dbReference type="GO" id="GO:0006865">
    <property type="term" value="P:amino acid transport"/>
    <property type="evidence" value="ECO:0007669"/>
    <property type="project" value="UniProtKB-KW"/>
</dbReference>
<organism evidence="13 14">
    <name type="scientific">Thetidibacter halocola</name>
    <dbReference type="NCBI Taxonomy" id="2827239"/>
    <lineage>
        <taxon>Bacteria</taxon>
        <taxon>Pseudomonadati</taxon>
        <taxon>Pseudomonadota</taxon>
        <taxon>Alphaproteobacteria</taxon>
        <taxon>Rhodobacterales</taxon>
        <taxon>Roseobacteraceae</taxon>
        <taxon>Thetidibacter</taxon>
    </lineage>
</organism>
<proteinExistence type="inferred from homology"/>
<keyword evidence="7" id="KW-0029">Amino-acid transport</keyword>
<comment type="caution">
    <text evidence="13">The sequence shown here is derived from an EMBL/GenBank/DDBJ whole genome shotgun (WGS) entry which is preliminary data.</text>
</comment>
<dbReference type="Gene3D" id="1.10.3720.10">
    <property type="entry name" value="MetI-like"/>
    <property type="match status" value="1"/>
</dbReference>
<dbReference type="GO" id="GO:0043190">
    <property type="term" value="C:ATP-binding cassette (ABC) transporter complex"/>
    <property type="evidence" value="ECO:0007669"/>
    <property type="project" value="InterPro"/>
</dbReference>
<feature type="transmembrane region" description="Helical" evidence="10">
    <location>
        <begin position="183"/>
        <end position="202"/>
    </location>
</feature>
<feature type="transmembrane region" description="Helical" evidence="10">
    <location>
        <begin position="153"/>
        <end position="171"/>
    </location>
</feature>
<dbReference type="CDD" id="cd06261">
    <property type="entry name" value="TM_PBP2"/>
    <property type="match status" value="1"/>
</dbReference>
<dbReference type="PANTHER" id="PTHR30614:SF20">
    <property type="entry name" value="GLUTAMINE TRANSPORT SYSTEM PERMEASE PROTEIN GLNP"/>
    <property type="match status" value="1"/>
</dbReference>